<sequence>MPHPLVLCGLPRTGSTLLYNLMACDPACRAPLYVEMAHPVPPLARSDTTGQMQRNTAAQGFREILNASGLADYQQATRASHPHFTHEEDLYILYHAGYSWFPAMLTAPDDNELLSVSEIRQIQSGVGTYKYYFNNDEYANIIDGSISWDGTPFIKQELYNTIDTLKDALVTVRSSTRCDCKIIEAKIIDPNTMLLYNLETKGYFYCSSCSIEYKSIRPHQDGTTLKFEFKKNDTKYNGTLSYLMRGITWSPNYDLFIKDTNTCNLRAYANIRNNQQQEYQIDNTYLYSGDIQLANTYPSYYPIQAMQIAAGMSPTSSSSIQLDGEQKGFYFYSLKDDYTLRPKSSIRLPFINVNPKCKFYYKTTTGISIGQYKGIFQRNYDLISDQFLPAGILTIRDNQVLMGQSNLPDVPVNYNQTIVLGQDNDVQYSTKGNLISSNKNTTTILWQTYQLDVNIFNYKDKDVQGQLDFYGAIQTNIDKTTCNSIKLDGTMINLTFQLKKNNNYQCRIIVTLKWG</sequence>
<accession>A0A814AYL5</accession>
<dbReference type="EMBL" id="CAJNOT010000272">
    <property type="protein sequence ID" value="CAF0921878.1"/>
    <property type="molecule type" value="Genomic_DNA"/>
</dbReference>
<dbReference type="InterPro" id="IPR027417">
    <property type="entry name" value="P-loop_NTPase"/>
</dbReference>
<name>A0A814AYL5_9BILA</name>
<gene>
    <name evidence="2" type="ORF">JBS370_LOCUS15145</name>
    <name evidence="1" type="ORF">ZHD862_LOCUS8440</name>
</gene>
<evidence type="ECO:0000313" key="2">
    <source>
        <dbReference type="EMBL" id="CAF3798151.1"/>
    </source>
</evidence>
<dbReference type="Gene3D" id="3.40.50.300">
    <property type="entry name" value="P-loop containing nucleotide triphosphate hydrolases"/>
    <property type="match status" value="1"/>
</dbReference>
<dbReference type="Proteomes" id="UP000663836">
    <property type="component" value="Unassembled WGS sequence"/>
</dbReference>
<comment type="caution">
    <text evidence="1">The sequence shown here is derived from an EMBL/GenBank/DDBJ whole genome shotgun (WGS) entry which is preliminary data.</text>
</comment>
<evidence type="ECO:0008006" key="4">
    <source>
        <dbReference type="Google" id="ProtNLM"/>
    </source>
</evidence>
<protein>
    <recommendedName>
        <fullName evidence="4">Sulfotransferase</fullName>
    </recommendedName>
</protein>
<dbReference type="Proteomes" id="UP000663864">
    <property type="component" value="Unassembled WGS sequence"/>
</dbReference>
<evidence type="ECO:0000313" key="3">
    <source>
        <dbReference type="Proteomes" id="UP000663864"/>
    </source>
</evidence>
<dbReference type="AlphaFoldDB" id="A0A814AYL5"/>
<dbReference type="PANTHER" id="PTHR38075">
    <property type="entry name" value="DUF4139 DOMAIN-CONTAINING PROTEIN"/>
    <property type="match status" value="1"/>
</dbReference>
<organism evidence="1 3">
    <name type="scientific">Rotaria sordida</name>
    <dbReference type="NCBI Taxonomy" id="392033"/>
    <lineage>
        <taxon>Eukaryota</taxon>
        <taxon>Metazoa</taxon>
        <taxon>Spiralia</taxon>
        <taxon>Gnathifera</taxon>
        <taxon>Rotifera</taxon>
        <taxon>Eurotatoria</taxon>
        <taxon>Bdelloidea</taxon>
        <taxon>Philodinida</taxon>
        <taxon>Philodinidae</taxon>
        <taxon>Rotaria</taxon>
    </lineage>
</organism>
<dbReference type="SUPFAM" id="SSF52540">
    <property type="entry name" value="P-loop containing nucleoside triphosphate hydrolases"/>
    <property type="match status" value="1"/>
</dbReference>
<proteinExistence type="predicted"/>
<dbReference type="EMBL" id="CAJOBD010001423">
    <property type="protein sequence ID" value="CAF3798151.1"/>
    <property type="molecule type" value="Genomic_DNA"/>
</dbReference>
<reference evidence="1" key="1">
    <citation type="submission" date="2021-02" db="EMBL/GenBank/DDBJ databases">
        <authorList>
            <person name="Nowell W R."/>
        </authorList>
    </citation>
    <scope>NUCLEOTIDE SEQUENCE</scope>
</reference>
<evidence type="ECO:0000313" key="1">
    <source>
        <dbReference type="EMBL" id="CAF0921878.1"/>
    </source>
</evidence>
<dbReference type="Pfam" id="PF13469">
    <property type="entry name" value="Sulfotransfer_3"/>
    <property type="match status" value="1"/>
</dbReference>
<dbReference type="PANTHER" id="PTHR38075:SF1">
    <property type="entry name" value="DUF4139 DOMAIN-CONTAINING PROTEIN"/>
    <property type="match status" value="1"/>
</dbReference>